<dbReference type="AlphaFoldDB" id="A0A6A7G722"/>
<feature type="transmembrane region" description="Helical" evidence="5">
    <location>
        <begin position="156"/>
        <end position="182"/>
    </location>
</feature>
<feature type="transmembrane region" description="Helical" evidence="5">
    <location>
        <begin position="12"/>
        <end position="38"/>
    </location>
</feature>
<keyword evidence="3 5" id="KW-1133">Transmembrane helix</keyword>
<keyword evidence="4 5" id="KW-0472">Membrane</keyword>
<name>A0A6A7G722_9CRUS</name>
<evidence type="ECO:0000259" key="6">
    <source>
        <dbReference type="Pfam" id="PF04116"/>
    </source>
</evidence>
<feature type="transmembrane region" description="Helical" evidence="5">
    <location>
        <begin position="91"/>
        <end position="113"/>
    </location>
</feature>
<dbReference type="GO" id="GO:0008610">
    <property type="term" value="P:lipid biosynthetic process"/>
    <property type="evidence" value="ECO:0007669"/>
    <property type="project" value="InterPro"/>
</dbReference>
<dbReference type="PANTHER" id="PTHR11863">
    <property type="entry name" value="STEROL DESATURASE"/>
    <property type="match status" value="1"/>
</dbReference>
<reference evidence="7" key="1">
    <citation type="submission" date="2017-11" db="EMBL/GenBank/DDBJ databases">
        <title>The sensing device of the deep-sea amphipod.</title>
        <authorList>
            <person name="Kobayashi H."/>
            <person name="Nagahama T."/>
            <person name="Arai W."/>
            <person name="Sasagawa Y."/>
            <person name="Umeda M."/>
            <person name="Hayashi T."/>
            <person name="Nikaido I."/>
            <person name="Watanabe H."/>
            <person name="Oguri K."/>
            <person name="Kitazato H."/>
            <person name="Fujioka K."/>
            <person name="Kido Y."/>
            <person name="Takami H."/>
        </authorList>
    </citation>
    <scope>NUCLEOTIDE SEQUENCE</scope>
    <source>
        <tissue evidence="7">Whole body</tissue>
    </source>
</reference>
<dbReference type="EMBL" id="IACT01007170">
    <property type="protein sequence ID" value="LAC26289.1"/>
    <property type="molecule type" value="mRNA"/>
</dbReference>
<dbReference type="GO" id="GO:0016020">
    <property type="term" value="C:membrane"/>
    <property type="evidence" value="ECO:0007669"/>
    <property type="project" value="UniProtKB-SubCell"/>
</dbReference>
<feature type="domain" description="Fatty acid hydroxylase" evidence="6">
    <location>
        <begin position="100"/>
        <end position="229"/>
    </location>
</feature>
<sequence>MDFCDSSSWEWYHYVSLGSLILGALELLVPLITVLFSGSSKIPIKANHLDHLEFIDKFYLVVNRFITVMFVHHLSRFLCWSKIPWKLSSMTISNTLLTLPLCFIAYDLFYTLFHHFLHFRFIYGFIHKHHHRQQSPTRGYIDASNVHPIEFILGEYLHLLIVFLLSWTHGITVIAFLLLGAVMASLNHTRYDVFLPVGVYSVKYHDIHHRLPEWNMGQYVLFWDRLLGSFRDYQ</sequence>
<keyword evidence="2 5" id="KW-0812">Transmembrane</keyword>
<evidence type="ECO:0000256" key="3">
    <source>
        <dbReference type="ARBA" id="ARBA00022989"/>
    </source>
</evidence>
<evidence type="ECO:0000313" key="7">
    <source>
        <dbReference type="EMBL" id="LAC26289.1"/>
    </source>
</evidence>
<evidence type="ECO:0000256" key="4">
    <source>
        <dbReference type="ARBA" id="ARBA00023136"/>
    </source>
</evidence>
<dbReference type="Pfam" id="PF04116">
    <property type="entry name" value="FA_hydroxylase"/>
    <property type="match status" value="1"/>
</dbReference>
<evidence type="ECO:0000256" key="5">
    <source>
        <dbReference type="SAM" id="Phobius"/>
    </source>
</evidence>
<proteinExistence type="evidence at transcript level"/>
<dbReference type="InterPro" id="IPR006694">
    <property type="entry name" value="Fatty_acid_hydroxylase"/>
</dbReference>
<evidence type="ECO:0000256" key="2">
    <source>
        <dbReference type="ARBA" id="ARBA00022692"/>
    </source>
</evidence>
<organism evidence="7">
    <name type="scientific">Hirondellea gigas</name>
    <dbReference type="NCBI Taxonomy" id="1518452"/>
    <lineage>
        <taxon>Eukaryota</taxon>
        <taxon>Metazoa</taxon>
        <taxon>Ecdysozoa</taxon>
        <taxon>Arthropoda</taxon>
        <taxon>Crustacea</taxon>
        <taxon>Multicrustacea</taxon>
        <taxon>Malacostraca</taxon>
        <taxon>Eumalacostraca</taxon>
        <taxon>Peracarida</taxon>
        <taxon>Amphipoda</taxon>
        <taxon>Amphilochidea</taxon>
        <taxon>Lysianassida</taxon>
        <taxon>Lysianassidira</taxon>
        <taxon>Lysianassoidea</taxon>
        <taxon>Lysianassidae</taxon>
        <taxon>Hirondellea</taxon>
    </lineage>
</organism>
<comment type="subcellular location">
    <subcellularLocation>
        <location evidence="1">Membrane</location>
    </subcellularLocation>
</comment>
<dbReference type="GO" id="GO:0016491">
    <property type="term" value="F:oxidoreductase activity"/>
    <property type="evidence" value="ECO:0007669"/>
    <property type="project" value="InterPro"/>
</dbReference>
<protein>
    <submittedName>
        <fullName evidence="7">C-5 sterol desaturase</fullName>
    </submittedName>
</protein>
<evidence type="ECO:0000256" key="1">
    <source>
        <dbReference type="ARBA" id="ARBA00004370"/>
    </source>
</evidence>
<accession>A0A6A7G722</accession>
<dbReference type="GO" id="GO:0005506">
    <property type="term" value="F:iron ion binding"/>
    <property type="evidence" value="ECO:0007669"/>
    <property type="project" value="InterPro"/>
</dbReference>
<dbReference type="InterPro" id="IPR050307">
    <property type="entry name" value="Sterol_Desaturase_Related"/>
</dbReference>